<reference evidence="3 4" key="1">
    <citation type="journal article" date="2015" name="Genome Biol. Evol.">
        <title>Comparative Genomics of a Bacterivorous Green Alga Reveals Evolutionary Causalities and Consequences of Phago-Mixotrophic Mode of Nutrition.</title>
        <authorList>
            <person name="Burns J.A."/>
            <person name="Paasch A."/>
            <person name="Narechania A."/>
            <person name="Kim E."/>
        </authorList>
    </citation>
    <scope>NUCLEOTIDE SEQUENCE [LARGE SCALE GENOMIC DNA]</scope>
    <source>
        <strain evidence="3 4">PLY_AMNH</strain>
    </source>
</reference>
<feature type="compositionally biased region" description="Basic residues" evidence="1">
    <location>
        <begin position="806"/>
        <end position="817"/>
    </location>
</feature>
<dbReference type="Proteomes" id="UP001190700">
    <property type="component" value="Unassembled WGS sequence"/>
</dbReference>
<dbReference type="Pfam" id="PF04383">
    <property type="entry name" value="KilA-N"/>
    <property type="match status" value="1"/>
</dbReference>
<protein>
    <recommendedName>
        <fullName evidence="2">KilA-N domain-containing protein</fullName>
    </recommendedName>
</protein>
<keyword evidence="4" id="KW-1185">Reference proteome</keyword>
<feature type="compositionally biased region" description="Basic and acidic residues" evidence="1">
    <location>
        <begin position="224"/>
        <end position="243"/>
    </location>
</feature>
<feature type="region of interest" description="Disordered" evidence="1">
    <location>
        <begin position="767"/>
        <end position="817"/>
    </location>
</feature>
<dbReference type="InterPro" id="IPR017880">
    <property type="entry name" value="KilA_N"/>
</dbReference>
<evidence type="ECO:0000313" key="4">
    <source>
        <dbReference type="Proteomes" id="UP001190700"/>
    </source>
</evidence>
<feature type="region of interest" description="Disordered" evidence="1">
    <location>
        <begin position="321"/>
        <end position="367"/>
    </location>
</feature>
<dbReference type="AlphaFoldDB" id="A0AAE0H3Q9"/>
<organism evidence="3 4">
    <name type="scientific">Cymbomonas tetramitiformis</name>
    <dbReference type="NCBI Taxonomy" id="36881"/>
    <lineage>
        <taxon>Eukaryota</taxon>
        <taxon>Viridiplantae</taxon>
        <taxon>Chlorophyta</taxon>
        <taxon>Pyramimonadophyceae</taxon>
        <taxon>Pyramimonadales</taxon>
        <taxon>Pyramimonadaceae</taxon>
        <taxon>Cymbomonas</taxon>
    </lineage>
</organism>
<evidence type="ECO:0000256" key="1">
    <source>
        <dbReference type="SAM" id="MobiDB-lite"/>
    </source>
</evidence>
<dbReference type="PROSITE" id="PS51301">
    <property type="entry name" value="KILA_N"/>
    <property type="match status" value="1"/>
</dbReference>
<dbReference type="InterPro" id="IPR018004">
    <property type="entry name" value="KilA/APSES_HTH"/>
</dbReference>
<evidence type="ECO:0000313" key="3">
    <source>
        <dbReference type="EMBL" id="KAK3289347.1"/>
    </source>
</evidence>
<gene>
    <name evidence="3" type="ORF">CYMTET_3246</name>
</gene>
<name>A0AAE0H3Q9_9CHLO</name>
<sequence length="817" mass="88873">MSAKFTLVVNREMMMRPATRTVAGDFRAFIDGGFLWSSLAARYRTRTRVASSGAFDESKFFKLYHATKSKSHLEKHLNRNFRTPHTWRTHARLRRAASSAATFSADGASRLYLTAELARAVAEWFANHDIARAILEWNEAGCPAKYPQLMIAGAADDFPLAQFAYNGATPRLAGAPNDNPETVMTTTTPGETARDVETTTADVGDDADDVIVLSDTRAATQLVAKDKTPTADGARTRDADATEARPQSPVAEDTSRRFEIGGEEEGDAVVSSETRRATVANETTMAVGSRAGDADDATGAPVAEAAPRRFEVGGKVASVFERHSRGDADATTETRPDASMMANGEEEAGEARGEEGEDVGDDGDDAVISSDTRRATVADETTMMGGSRAGDADATGSPVAEAAPRRFEVGGKVYEFRPELNTDICLNNKFANAHAFCAHNKKRWENFLSNAHTRQTIRALETRLKMPEGSLIERHSLGRKGPSTVFVHPALFVCLAAWISPEKRMEVASVFERYNRGDANEITEARPDVLVTNGEEEDEAREDAGHDIDETWAQAPDNGIAEVSVDTAPANRTMSLESVDVSLADHLDIDGDVCANVRVARSDANATVGGASTGTGEDVQALINKAVGQVCCYALHYPKLDRRVHLFGTARDIERLSLKTQGIATAYGVRMTFEIVTDDSIDHATSSIQNELVGDPTEIEENVSSTGEIEPIPLATFAREVAVASHTDGDQCENAERTPTSEDGLEREIRREQLLLKLETLKAEKEQKLTEQAASRAEREKYAKLQRSVSSKKRRRDADISDYKSVSKKGKNKTVLF</sequence>
<comment type="caution">
    <text evidence="3">The sequence shown here is derived from an EMBL/GenBank/DDBJ whole genome shotgun (WGS) entry which is preliminary data.</text>
</comment>
<feature type="compositionally biased region" description="Basic and acidic residues" evidence="1">
    <location>
        <begin position="321"/>
        <end position="336"/>
    </location>
</feature>
<proteinExistence type="predicted"/>
<accession>A0AAE0H3Q9</accession>
<feature type="compositionally biased region" description="Basic and acidic residues" evidence="1">
    <location>
        <begin position="734"/>
        <end position="746"/>
    </location>
</feature>
<evidence type="ECO:0000259" key="2">
    <source>
        <dbReference type="PROSITE" id="PS51301"/>
    </source>
</evidence>
<feature type="region of interest" description="Disordered" evidence="1">
    <location>
        <begin position="223"/>
        <end position="275"/>
    </location>
</feature>
<feature type="compositionally biased region" description="Acidic residues" evidence="1">
    <location>
        <begin position="355"/>
        <end position="365"/>
    </location>
</feature>
<dbReference type="EMBL" id="LGRX02000167">
    <property type="protein sequence ID" value="KAK3289347.1"/>
    <property type="molecule type" value="Genomic_DNA"/>
</dbReference>
<feature type="region of interest" description="Disordered" evidence="1">
    <location>
        <begin position="725"/>
        <end position="746"/>
    </location>
</feature>
<feature type="domain" description="KilA-N" evidence="2">
    <location>
        <begin position="411"/>
        <end position="514"/>
    </location>
</feature>